<evidence type="ECO:0000313" key="4">
    <source>
        <dbReference type="Proteomes" id="UP000199052"/>
    </source>
</evidence>
<dbReference type="OrthoDB" id="3078290at2"/>
<feature type="compositionally biased region" description="Gly residues" evidence="1">
    <location>
        <begin position="22"/>
        <end position="41"/>
    </location>
</feature>
<dbReference type="Proteomes" id="UP000533017">
    <property type="component" value="Unassembled WGS sequence"/>
</dbReference>
<proteinExistence type="predicted"/>
<name>A0A1I2MBY6_9ACTN</name>
<dbReference type="AlphaFoldDB" id="A0A1I2MBY6"/>
<evidence type="ECO:0000313" key="3">
    <source>
        <dbReference type="EMBL" id="SFF88965.1"/>
    </source>
</evidence>
<feature type="compositionally biased region" description="Low complexity" evidence="1">
    <location>
        <begin position="10"/>
        <end position="21"/>
    </location>
</feature>
<gene>
    <name evidence="2" type="ORF">FHR37_000530</name>
    <name evidence="3" type="ORF">SAMN05421678_102542</name>
</gene>
<organism evidence="3 4">
    <name type="scientific">Actinopolymorpha cephalotaxi</name>
    <dbReference type="NCBI Taxonomy" id="504797"/>
    <lineage>
        <taxon>Bacteria</taxon>
        <taxon>Bacillati</taxon>
        <taxon>Actinomycetota</taxon>
        <taxon>Actinomycetes</taxon>
        <taxon>Propionibacteriales</taxon>
        <taxon>Actinopolymorphaceae</taxon>
        <taxon>Actinopolymorpha</taxon>
    </lineage>
</organism>
<protein>
    <submittedName>
        <fullName evidence="3">Uncharacterized protein</fullName>
    </submittedName>
</protein>
<dbReference type="Proteomes" id="UP000199052">
    <property type="component" value="Unassembled WGS sequence"/>
</dbReference>
<dbReference type="EMBL" id="FOOI01000002">
    <property type="protein sequence ID" value="SFF88965.1"/>
    <property type="molecule type" value="Genomic_DNA"/>
</dbReference>
<dbReference type="EMBL" id="JACBZA010000001">
    <property type="protein sequence ID" value="NYH81679.1"/>
    <property type="molecule type" value="Genomic_DNA"/>
</dbReference>
<sequence length="379" mass="40074">MTAGSPAPRGDVSGASNASGANGVGGVGGTSGVGDVGGTSGVGDRTDGPAVGGGPDLEAAAAEADGLFAAEPEILGPGAPAEPDLDPDDPLTHLQARLRTLLLGLPAYFEFSNHVAGVNATDLHSLNTLLGTSIEGQVVKALNQQRPLWDPDNEWLGYTFERQSQRFPDVRLVRKSSTGGPAIALGIELKGWFLLAKEGEPSFRFSTTAGACADHDLLVVVPWYLDNVLSGSPVAAQPFVASARWAADYRTYYWQHARDAARGTDRGIHHPAGARPYPARDAQIADVPAYDGGKNFGRVARVRGMMDDFIQASNELEVLGIRIQDWHRFLRLHSDQADPDVVSEKVERSLRQALHDRSAAAAAEAMRAVRTLGDVLGSG</sequence>
<evidence type="ECO:0000256" key="1">
    <source>
        <dbReference type="SAM" id="MobiDB-lite"/>
    </source>
</evidence>
<accession>A0A1I2MBY6</accession>
<dbReference type="STRING" id="504797.SAMN05421678_102542"/>
<reference evidence="3 4" key="1">
    <citation type="submission" date="2016-10" db="EMBL/GenBank/DDBJ databases">
        <authorList>
            <person name="de Groot N.N."/>
        </authorList>
    </citation>
    <scope>NUCLEOTIDE SEQUENCE [LARGE SCALE GENOMIC DNA]</scope>
    <source>
        <strain evidence="3 4">CPCC 202808</strain>
    </source>
</reference>
<evidence type="ECO:0000313" key="5">
    <source>
        <dbReference type="Proteomes" id="UP000533017"/>
    </source>
</evidence>
<evidence type="ECO:0000313" key="2">
    <source>
        <dbReference type="EMBL" id="NYH81679.1"/>
    </source>
</evidence>
<dbReference type="RefSeq" id="WP_092881755.1">
    <property type="nucleotide sequence ID" value="NZ_FOOI01000002.1"/>
</dbReference>
<feature type="region of interest" description="Disordered" evidence="1">
    <location>
        <begin position="1"/>
        <end position="57"/>
    </location>
</feature>
<keyword evidence="5" id="KW-1185">Reference proteome</keyword>
<reference evidence="2 5" key="2">
    <citation type="submission" date="2020-07" db="EMBL/GenBank/DDBJ databases">
        <title>Sequencing the genomes of 1000 actinobacteria strains.</title>
        <authorList>
            <person name="Klenk H.-P."/>
        </authorList>
    </citation>
    <scope>NUCLEOTIDE SEQUENCE [LARGE SCALE GENOMIC DNA]</scope>
    <source>
        <strain evidence="2 5">DSM 45117</strain>
    </source>
</reference>